<evidence type="ECO:0000313" key="3">
    <source>
        <dbReference type="Proteomes" id="UP001597374"/>
    </source>
</evidence>
<organism evidence="2 3">
    <name type="scientific">Pontibacter ruber</name>
    <dbReference type="NCBI Taxonomy" id="1343895"/>
    <lineage>
        <taxon>Bacteria</taxon>
        <taxon>Pseudomonadati</taxon>
        <taxon>Bacteroidota</taxon>
        <taxon>Cytophagia</taxon>
        <taxon>Cytophagales</taxon>
        <taxon>Hymenobacteraceae</taxon>
        <taxon>Pontibacter</taxon>
    </lineage>
</organism>
<sequence length="112" mass="12809">MIKLRLQYGVVILAHTISLFVLAYLFFTKDLYAYHSPDEGLSVDFTLRFAAFWFISFLVTLLLYLIYLGTSSAWLPAHEKQRALSMGKLLFSLGMSAALIVLFTFFMLLRAV</sequence>
<keyword evidence="1" id="KW-1133">Transmembrane helix</keyword>
<protein>
    <submittedName>
        <fullName evidence="2">Uncharacterized protein</fullName>
    </submittedName>
</protein>
<keyword evidence="1" id="KW-0472">Membrane</keyword>
<keyword evidence="1" id="KW-0812">Transmembrane</keyword>
<gene>
    <name evidence="2" type="ORF">ACFSKP_13205</name>
</gene>
<dbReference type="RefSeq" id="WP_250430155.1">
    <property type="nucleotide sequence ID" value="NZ_JALPRR010000003.1"/>
</dbReference>
<proteinExistence type="predicted"/>
<evidence type="ECO:0000256" key="1">
    <source>
        <dbReference type="SAM" id="Phobius"/>
    </source>
</evidence>
<comment type="caution">
    <text evidence="2">The sequence shown here is derived from an EMBL/GenBank/DDBJ whole genome shotgun (WGS) entry which is preliminary data.</text>
</comment>
<keyword evidence="3" id="KW-1185">Reference proteome</keyword>
<accession>A0ABW5CZE9</accession>
<feature type="transmembrane region" description="Helical" evidence="1">
    <location>
        <begin position="47"/>
        <end position="68"/>
    </location>
</feature>
<dbReference type="Proteomes" id="UP001597374">
    <property type="component" value="Unassembled WGS sequence"/>
</dbReference>
<dbReference type="EMBL" id="JBHUIM010000002">
    <property type="protein sequence ID" value="MFD2247219.1"/>
    <property type="molecule type" value="Genomic_DNA"/>
</dbReference>
<evidence type="ECO:0000313" key="2">
    <source>
        <dbReference type="EMBL" id="MFD2247219.1"/>
    </source>
</evidence>
<feature type="transmembrane region" description="Helical" evidence="1">
    <location>
        <begin position="7"/>
        <end position="27"/>
    </location>
</feature>
<feature type="transmembrane region" description="Helical" evidence="1">
    <location>
        <begin position="89"/>
        <end position="109"/>
    </location>
</feature>
<name>A0ABW5CZE9_9BACT</name>
<reference evidence="3" key="1">
    <citation type="journal article" date="2019" name="Int. J. Syst. Evol. Microbiol.">
        <title>The Global Catalogue of Microorganisms (GCM) 10K type strain sequencing project: providing services to taxonomists for standard genome sequencing and annotation.</title>
        <authorList>
            <consortium name="The Broad Institute Genomics Platform"/>
            <consortium name="The Broad Institute Genome Sequencing Center for Infectious Disease"/>
            <person name="Wu L."/>
            <person name="Ma J."/>
        </authorList>
    </citation>
    <scope>NUCLEOTIDE SEQUENCE [LARGE SCALE GENOMIC DNA]</scope>
    <source>
        <strain evidence="3">CGMCC 4.1782</strain>
    </source>
</reference>